<evidence type="ECO:0000256" key="1">
    <source>
        <dbReference type="SAM" id="MobiDB-lite"/>
    </source>
</evidence>
<accession>A0A194UXB3</accession>
<dbReference type="OrthoDB" id="2687876at2759"/>
<dbReference type="SUPFAM" id="SSF56112">
    <property type="entry name" value="Protein kinase-like (PK-like)"/>
    <property type="match status" value="1"/>
</dbReference>
<name>A0A194UXB3_CYTMA</name>
<evidence type="ECO:0000313" key="2">
    <source>
        <dbReference type="EMBL" id="KUI56259.1"/>
    </source>
</evidence>
<feature type="compositionally biased region" description="Low complexity" evidence="1">
    <location>
        <begin position="9"/>
        <end position="22"/>
    </location>
</feature>
<dbReference type="EMBL" id="KN714687">
    <property type="protein sequence ID" value="KUI56259.1"/>
    <property type="molecule type" value="Genomic_DNA"/>
</dbReference>
<dbReference type="Proteomes" id="UP000078576">
    <property type="component" value="Unassembled WGS sequence"/>
</dbReference>
<feature type="region of interest" description="Disordered" evidence="1">
    <location>
        <begin position="1"/>
        <end position="22"/>
    </location>
</feature>
<sequence>MEYNPPPSSSSSDASASSGADSTFVPDRDYGTLLWAPQNHRAGMKPTLRYLAEFLGDDNTVKSMVKYLIVQPDRCFNIEYSPDLFETELYQDSEPLPFPKGDWNWGNICFMKEKYENDEAYYITVEVFQETWKNLPSLVREAMWAEKPKIEYVELLKLDINLRSKPLKKYNDRIRVVTHEDFDDHKTKMVMKIWPSPMCNRTEIEREIMAYQACDGKGITPKFLGHVTEMGRVMGMLIEYIEGAHKPNNEEEKELCRQALARFHELTGWHRNPTASHKDNFLIKDGTVYIIDLGNAYTPEDVASKSHDWAGEKV</sequence>
<dbReference type="AlphaFoldDB" id="A0A194UXB3"/>
<dbReference type="InterPro" id="IPR011009">
    <property type="entry name" value="Kinase-like_dom_sf"/>
</dbReference>
<proteinExistence type="predicted"/>
<keyword evidence="3" id="KW-1185">Reference proteome</keyword>
<gene>
    <name evidence="2" type="ORF">VP1G_03606</name>
</gene>
<organism evidence="2 3">
    <name type="scientific">Cytospora mali</name>
    <name type="common">Apple Valsa canker fungus</name>
    <name type="synonym">Valsa mali</name>
    <dbReference type="NCBI Taxonomy" id="578113"/>
    <lineage>
        <taxon>Eukaryota</taxon>
        <taxon>Fungi</taxon>
        <taxon>Dikarya</taxon>
        <taxon>Ascomycota</taxon>
        <taxon>Pezizomycotina</taxon>
        <taxon>Sordariomycetes</taxon>
        <taxon>Sordariomycetidae</taxon>
        <taxon>Diaporthales</taxon>
        <taxon>Cytosporaceae</taxon>
        <taxon>Cytospora</taxon>
    </lineage>
</organism>
<protein>
    <recommendedName>
        <fullName evidence="4">Protein kinase domain-containing protein</fullName>
    </recommendedName>
</protein>
<reference evidence="3" key="1">
    <citation type="submission" date="2014-12" db="EMBL/GenBank/DDBJ databases">
        <title>Genome Sequence of Valsa Canker Pathogens Uncovers a Specific Adaption of Colonization on Woody Bark.</title>
        <authorList>
            <person name="Yin Z."/>
            <person name="Liu H."/>
            <person name="Gao X."/>
            <person name="Li Z."/>
            <person name="Song N."/>
            <person name="Ke X."/>
            <person name="Dai Q."/>
            <person name="Wu Y."/>
            <person name="Sun Y."/>
            <person name="Xu J.-R."/>
            <person name="Kang Z.K."/>
            <person name="Wang L."/>
            <person name="Huang L."/>
        </authorList>
    </citation>
    <scope>NUCLEOTIDE SEQUENCE [LARGE SCALE GENOMIC DNA]</scope>
    <source>
        <strain evidence="3">SXYL134</strain>
    </source>
</reference>
<evidence type="ECO:0008006" key="4">
    <source>
        <dbReference type="Google" id="ProtNLM"/>
    </source>
</evidence>
<evidence type="ECO:0000313" key="3">
    <source>
        <dbReference type="Proteomes" id="UP000078576"/>
    </source>
</evidence>